<organism evidence="2">
    <name type="scientific">freshwater metagenome</name>
    <dbReference type="NCBI Taxonomy" id="449393"/>
    <lineage>
        <taxon>unclassified sequences</taxon>
        <taxon>metagenomes</taxon>
        <taxon>ecological metagenomes</taxon>
    </lineage>
</organism>
<feature type="domain" description="Cupin type-2" evidence="1">
    <location>
        <begin position="112"/>
        <end position="161"/>
    </location>
</feature>
<dbReference type="Pfam" id="PF07883">
    <property type="entry name" value="Cupin_2"/>
    <property type="match status" value="1"/>
</dbReference>
<dbReference type="Gene3D" id="2.60.120.10">
    <property type="entry name" value="Jelly Rolls"/>
    <property type="match status" value="1"/>
</dbReference>
<evidence type="ECO:0000313" key="3">
    <source>
        <dbReference type="EMBL" id="CAB4757569.1"/>
    </source>
</evidence>
<sequence length="168" mass="17984">MSFRRVITGHDSSGAAIFLADEQVESIGAGGFSYDPIWATDNAPIVPNDGSIPKHPVFFPVPGGSRVITWVAQPEGTAAPEATPEELDAAAPGLFGHMETDDPGMHTTQTIDIDIVMSGEIWMEVDNGEQVHLKQGDVLIQNGTRHRWVNRSSSPTVILSVIIGADKV</sequence>
<name>A0A6J6R8K2_9ZZZZ</name>
<dbReference type="InterPro" id="IPR013096">
    <property type="entry name" value="Cupin_2"/>
</dbReference>
<evidence type="ECO:0000313" key="2">
    <source>
        <dbReference type="EMBL" id="CAB4720261.1"/>
    </source>
</evidence>
<dbReference type="PANTHER" id="PTHR36156">
    <property type="entry name" value="SLR2101 PROTEIN"/>
    <property type="match status" value="1"/>
</dbReference>
<accession>A0A6J6R8K2</accession>
<dbReference type="InterPro" id="IPR014710">
    <property type="entry name" value="RmlC-like_jellyroll"/>
</dbReference>
<dbReference type="CDD" id="cd02231">
    <property type="entry name" value="cupin_BLL6423-like"/>
    <property type="match status" value="1"/>
</dbReference>
<dbReference type="EMBL" id="CAFBLR010000005">
    <property type="protein sequence ID" value="CAB4859270.1"/>
    <property type="molecule type" value="Genomic_DNA"/>
</dbReference>
<gene>
    <name evidence="2" type="ORF">UFOPK2602_01685</name>
    <name evidence="3" type="ORF">UFOPK2806_01426</name>
    <name evidence="4" type="ORF">UFOPK3417_00132</name>
    <name evidence="5" type="ORF">UFOPK4306_00819</name>
</gene>
<protein>
    <submittedName>
        <fullName evidence="2">Unannotated protein</fullName>
    </submittedName>
</protein>
<dbReference type="InterPro" id="IPR011051">
    <property type="entry name" value="RmlC_Cupin_sf"/>
</dbReference>
<evidence type="ECO:0000259" key="1">
    <source>
        <dbReference type="Pfam" id="PF07883"/>
    </source>
</evidence>
<dbReference type="EMBL" id="CAEZXX010000131">
    <property type="protein sequence ID" value="CAB4720261.1"/>
    <property type="molecule type" value="Genomic_DNA"/>
</dbReference>
<proteinExistence type="predicted"/>
<dbReference type="EMBL" id="CAFBQP010000024">
    <property type="protein sequence ID" value="CAB5058844.1"/>
    <property type="molecule type" value="Genomic_DNA"/>
</dbReference>
<evidence type="ECO:0000313" key="4">
    <source>
        <dbReference type="EMBL" id="CAB4859270.1"/>
    </source>
</evidence>
<evidence type="ECO:0000313" key="5">
    <source>
        <dbReference type="EMBL" id="CAB5058844.1"/>
    </source>
</evidence>
<dbReference type="AlphaFoldDB" id="A0A6J6R8K2"/>
<dbReference type="InterPro" id="IPR047142">
    <property type="entry name" value="OryJ/VirC-like"/>
</dbReference>
<dbReference type="SUPFAM" id="SSF51182">
    <property type="entry name" value="RmlC-like cupins"/>
    <property type="match status" value="1"/>
</dbReference>
<dbReference type="EMBL" id="CAEZYY010000018">
    <property type="protein sequence ID" value="CAB4757569.1"/>
    <property type="molecule type" value="Genomic_DNA"/>
</dbReference>
<reference evidence="2" key="1">
    <citation type="submission" date="2020-05" db="EMBL/GenBank/DDBJ databases">
        <authorList>
            <person name="Chiriac C."/>
            <person name="Salcher M."/>
            <person name="Ghai R."/>
            <person name="Kavagutti S V."/>
        </authorList>
    </citation>
    <scope>NUCLEOTIDE SEQUENCE</scope>
</reference>
<dbReference type="PANTHER" id="PTHR36156:SF2">
    <property type="entry name" value="CUPIN TYPE-2 DOMAIN-CONTAINING PROTEIN"/>
    <property type="match status" value="1"/>
</dbReference>